<evidence type="ECO:0000313" key="2">
    <source>
        <dbReference type="EMBL" id="KAK0644474.1"/>
    </source>
</evidence>
<dbReference type="InterPro" id="IPR052895">
    <property type="entry name" value="HetReg/Transcr_Mod"/>
</dbReference>
<reference evidence="2" key="1">
    <citation type="submission" date="2023-06" db="EMBL/GenBank/DDBJ databases">
        <title>Genome-scale phylogeny and comparative genomics of the fungal order Sordariales.</title>
        <authorList>
            <consortium name="Lawrence Berkeley National Laboratory"/>
            <person name="Hensen N."/>
            <person name="Bonometti L."/>
            <person name="Westerberg I."/>
            <person name="Brannstrom I.O."/>
            <person name="Guillou S."/>
            <person name="Cros-Aarteil S."/>
            <person name="Calhoun S."/>
            <person name="Haridas S."/>
            <person name="Kuo A."/>
            <person name="Mondo S."/>
            <person name="Pangilinan J."/>
            <person name="Riley R."/>
            <person name="Labutti K."/>
            <person name="Andreopoulos B."/>
            <person name="Lipzen A."/>
            <person name="Chen C."/>
            <person name="Yanf M."/>
            <person name="Daum C."/>
            <person name="Ng V."/>
            <person name="Clum A."/>
            <person name="Steindorff A."/>
            <person name="Ohm R."/>
            <person name="Martin F."/>
            <person name="Silar P."/>
            <person name="Natvig D."/>
            <person name="Lalanne C."/>
            <person name="Gautier V."/>
            <person name="Ament-Velasquez S.L."/>
            <person name="Kruys A."/>
            <person name="Hutchinson M.I."/>
            <person name="Powell A.J."/>
            <person name="Barry K."/>
            <person name="Miller A.N."/>
            <person name="Grigoriev I.V."/>
            <person name="Debuchy R."/>
            <person name="Gladieux P."/>
            <person name="Thoren M.H."/>
            <person name="Johannesson H."/>
        </authorList>
    </citation>
    <scope>NUCLEOTIDE SEQUENCE</scope>
    <source>
        <strain evidence="2">SMH2532-1</strain>
    </source>
</reference>
<dbReference type="InterPro" id="IPR010730">
    <property type="entry name" value="HET"/>
</dbReference>
<keyword evidence="3" id="KW-1185">Reference proteome</keyword>
<sequence>MTSPSSEYPYDRRLTEREIRLLSIENAGEDDGGDGPIHCALGYHSLDACIDFRALSYVWGQGSRTSPIIVDGQPCLVTDNLLQALRHIWMRWKRVIIWADAICINQDDTEEKTAQVRMMRDIYSQASQVIIWLGEPGPDHHLGIRLAEQLGNARSYRDDKILLEIDGVAATWIDRLQVDGGAVPDAFFQGSDYSWSALASLYTREWYTRVWVVQELLMAKQAIFLLGVTDISAEVLLYPAYLMKINQRITGHMRQNEREESNPMRMSANVAQLYFTAKGRGSRNFELLTLLDQTRYSAATDPRDRIFALIGMTHNIPQDFISYSLTEKEVITNLQVRALGEGSSLDALARVDISSLHRRTGLPSWVPNWTLPDGPSDRRLMDELVDPVLKMSNWPRNDSGIWGQGESPITINNGLLTASGKSIDRIRSIVPGYLFFISGNPSFLDLFGRFHTWIGHLQHLTSTLETHLTGSTIEDATWRALIGIAAELPDADSEFGAFFSPWKQVCTLVYLYCILQDPDRGKELEPSLSDEEREILARMAVDEEFRLGVPHLYTPAGLQRFVAALQLYGVGRKFCVTEKGYLGWVPDDAKVGDEIVALKGTRLLFVARDEGKRQEGSSTAGLGGEKGKVRLLVGAAWFYGLMRGEPGEMDEIPVEHVIFG</sequence>
<comment type="caution">
    <text evidence="2">The sequence shown here is derived from an EMBL/GenBank/DDBJ whole genome shotgun (WGS) entry which is preliminary data.</text>
</comment>
<evidence type="ECO:0000259" key="1">
    <source>
        <dbReference type="Pfam" id="PF06985"/>
    </source>
</evidence>
<accession>A0AA39Y1V7</accession>
<name>A0AA39Y1V7_9PEZI</name>
<dbReference type="Pfam" id="PF06985">
    <property type="entry name" value="HET"/>
    <property type="match status" value="1"/>
</dbReference>
<feature type="domain" description="Heterokaryon incompatibility" evidence="1">
    <location>
        <begin position="52"/>
        <end position="215"/>
    </location>
</feature>
<dbReference type="PANTHER" id="PTHR24148:SF73">
    <property type="entry name" value="HET DOMAIN PROTEIN (AFU_ORTHOLOGUE AFUA_8G01020)"/>
    <property type="match status" value="1"/>
</dbReference>
<protein>
    <submittedName>
        <fullName evidence="2">Heterokaryon incompatibility protein-domain-containing protein</fullName>
    </submittedName>
</protein>
<gene>
    <name evidence="2" type="ORF">B0T16DRAFT_460526</name>
</gene>
<evidence type="ECO:0000313" key="3">
    <source>
        <dbReference type="Proteomes" id="UP001174936"/>
    </source>
</evidence>
<dbReference type="AlphaFoldDB" id="A0AA39Y1V7"/>
<organism evidence="2 3">
    <name type="scientific">Cercophora newfieldiana</name>
    <dbReference type="NCBI Taxonomy" id="92897"/>
    <lineage>
        <taxon>Eukaryota</taxon>
        <taxon>Fungi</taxon>
        <taxon>Dikarya</taxon>
        <taxon>Ascomycota</taxon>
        <taxon>Pezizomycotina</taxon>
        <taxon>Sordariomycetes</taxon>
        <taxon>Sordariomycetidae</taxon>
        <taxon>Sordariales</taxon>
        <taxon>Lasiosphaeriaceae</taxon>
        <taxon>Cercophora</taxon>
    </lineage>
</organism>
<dbReference type="PANTHER" id="PTHR24148">
    <property type="entry name" value="ANKYRIN REPEAT DOMAIN-CONTAINING PROTEIN 39 HOMOLOG-RELATED"/>
    <property type="match status" value="1"/>
</dbReference>
<dbReference type="Proteomes" id="UP001174936">
    <property type="component" value="Unassembled WGS sequence"/>
</dbReference>
<dbReference type="EMBL" id="JAULSV010000005">
    <property type="protein sequence ID" value="KAK0644474.1"/>
    <property type="molecule type" value="Genomic_DNA"/>
</dbReference>
<proteinExistence type="predicted"/>